<dbReference type="eggNOG" id="COG4804">
    <property type="taxonomic scope" value="Bacteria"/>
</dbReference>
<feature type="domain" description="YhcG N-terminal" evidence="1">
    <location>
        <begin position="37"/>
        <end position="92"/>
    </location>
</feature>
<reference evidence="2 3" key="2">
    <citation type="journal article" date="2006" name="J. Microbiol. Methods">
        <title>Genomic flank-sequencing of plasposon insertion sites for rapid identification of functional genes.</title>
        <authorList>
            <person name="Leveau J.H."/>
            <person name="Gerards S."/>
            <person name="Fritsche K."/>
            <person name="Zondag G."/>
            <person name="van Veen J.A."/>
        </authorList>
    </citation>
    <scope>NUCLEOTIDE SEQUENCE [LARGE SCALE GENOMIC DNA]</scope>
    <source>
        <strain evidence="2 3">Ter331</strain>
    </source>
</reference>
<reference evidence="2 3" key="1">
    <citation type="journal article" date="2004" name="Environ. Microbiol.">
        <title>Phylogeny-function analysis of (meta)genomic libraries: screening for expression of ribosomal RNA genes by large-insert library fluorescent in situ hybridization (LIL-FISH).</title>
        <authorList>
            <person name="Leveau J.H."/>
            <person name="Gerards S."/>
            <person name="de Boer W."/>
            <person name="van Veen J.A."/>
        </authorList>
    </citation>
    <scope>NUCLEOTIDE SEQUENCE [LARGE SCALE GENOMIC DNA]</scope>
    <source>
        <strain evidence="2 3">Ter331</strain>
    </source>
</reference>
<evidence type="ECO:0000313" key="3">
    <source>
        <dbReference type="Proteomes" id="UP000008392"/>
    </source>
</evidence>
<proteinExistence type="predicted"/>
<name>G0AJI9_COLFT</name>
<dbReference type="PANTHER" id="PTHR30547">
    <property type="entry name" value="UNCHARACTERIZED PROTEIN YHCG-RELATED"/>
    <property type="match status" value="1"/>
</dbReference>
<gene>
    <name evidence="2" type="ordered locus">CFU_1291</name>
</gene>
<evidence type="ECO:0000313" key="2">
    <source>
        <dbReference type="EMBL" id="AEK61123.1"/>
    </source>
</evidence>
<dbReference type="AlphaFoldDB" id="G0AJI9"/>
<dbReference type="PANTHER" id="PTHR30547:SF5">
    <property type="entry name" value="NUCLEASE YHCG-RELATED"/>
    <property type="match status" value="1"/>
</dbReference>
<dbReference type="InterPro" id="IPR041527">
    <property type="entry name" value="YhcG_N"/>
</dbReference>
<dbReference type="KEGG" id="cfu:CFU_1291"/>
<dbReference type="HOGENOM" id="CLU_1746494_0_0_4"/>
<reference evidence="2 3" key="3">
    <citation type="journal article" date="2008" name="FEMS Microbiol. Ecol.">
        <title>Identification and characterization of genes underlying chitinolysis in Collimonas fungivorans Ter331.</title>
        <authorList>
            <person name="Fritsche K."/>
            <person name="de Boer W."/>
            <person name="Gerards S."/>
            <person name="van den Berg M."/>
            <person name="van Veen J.A."/>
            <person name="Leveau J.H."/>
        </authorList>
    </citation>
    <scope>NUCLEOTIDE SEQUENCE [LARGE SCALE GENOMIC DNA]</scope>
    <source>
        <strain evidence="2 3">Ter331</strain>
    </source>
</reference>
<dbReference type="EMBL" id="CP002745">
    <property type="protein sequence ID" value="AEK61123.1"/>
    <property type="molecule type" value="Genomic_DNA"/>
</dbReference>
<reference evidence="3" key="6">
    <citation type="submission" date="2011-05" db="EMBL/GenBank/DDBJ databases">
        <title>Complete sequence of Collimonas fungivorans Ter331.</title>
        <authorList>
            <person name="Leveau J.H."/>
        </authorList>
    </citation>
    <scope>NUCLEOTIDE SEQUENCE [LARGE SCALE GENOMIC DNA]</scope>
    <source>
        <strain evidence="3">Ter331</strain>
    </source>
</reference>
<dbReference type="InterPro" id="IPR053148">
    <property type="entry name" value="PD-DEXK-like_domain"/>
</dbReference>
<organism evidence="2 3">
    <name type="scientific">Collimonas fungivorans (strain Ter331)</name>
    <dbReference type="NCBI Taxonomy" id="1005048"/>
    <lineage>
        <taxon>Bacteria</taxon>
        <taxon>Pseudomonadati</taxon>
        <taxon>Pseudomonadota</taxon>
        <taxon>Betaproteobacteria</taxon>
        <taxon>Burkholderiales</taxon>
        <taxon>Oxalobacteraceae</taxon>
        <taxon>Collimonas</taxon>
    </lineage>
</organism>
<evidence type="ECO:0000259" key="1">
    <source>
        <dbReference type="Pfam" id="PF17761"/>
    </source>
</evidence>
<keyword evidence="3" id="KW-1185">Reference proteome</keyword>
<protein>
    <submittedName>
        <fullName evidence="2">Hypothetical cytosolic protein</fullName>
    </submittedName>
</protein>
<accession>G0AJI9</accession>
<reference evidence="2 3" key="5">
    <citation type="journal article" date="2011" name="ISME J.">
        <title>Dual transcriptional profiling of a bacterial/fungal confrontation: Collimonas fungivorans versus Aspergillus niger.</title>
        <authorList>
            <person name="Mela F."/>
            <person name="Fritsche K."/>
            <person name="de Boer W."/>
            <person name="van Veen J.A."/>
            <person name="de Graaff L.H."/>
            <person name="van den Berg M."/>
            <person name="Leveau J.H."/>
        </authorList>
    </citation>
    <scope>NUCLEOTIDE SEQUENCE [LARGE SCALE GENOMIC DNA]</scope>
    <source>
        <strain evidence="2 3">Ter331</strain>
    </source>
</reference>
<reference evidence="2 3" key="4">
    <citation type="journal article" date="2010" name="Environ. Microbiol.">
        <title>The bacterial genus Collimonas: mycophagy, weathering and other adaptive solutions to life in oligotrophic soil environments.</title>
        <authorList>
            <person name="Leveau J.H."/>
            <person name="Uroz S."/>
            <person name="de Boer W."/>
        </authorList>
    </citation>
    <scope>NUCLEOTIDE SEQUENCE [LARGE SCALE GENOMIC DNA]</scope>
    <source>
        <strain evidence="2 3">Ter331</strain>
    </source>
</reference>
<sequence>MLKCWAASGPHTAIRSCTTWPLNLPQLMGVAGAKNSCGIVSALRRDLSWTHIKALIYIDDELKRSFYIELCRLEHWSSRQLQERMNAMLFERSTLSKQPDKIIAREVAQPRQTGQVLPAFLLKDPYLVDFLGLQDRYLEKDLESLEKHA</sequence>
<dbReference type="Proteomes" id="UP000008392">
    <property type="component" value="Chromosome"/>
</dbReference>
<dbReference type="Pfam" id="PF17761">
    <property type="entry name" value="DUF1016_N"/>
    <property type="match status" value="1"/>
</dbReference>